<evidence type="ECO:0000313" key="2">
    <source>
        <dbReference type="Proteomes" id="UP000199598"/>
    </source>
</evidence>
<dbReference type="Proteomes" id="UP000199598">
    <property type="component" value="Unassembled WGS sequence"/>
</dbReference>
<dbReference type="EMBL" id="FOSK01000027">
    <property type="protein sequence ID" value="SFL24412.1"/>
    <property type="molecule type" value="Genomic_DNA"/>
</dbReference>
<evidence type="ECO:0008006" key="3">
    <source>
        <dbReference type="Google" id="ProtNLM"/>
    </source>
</evidence>
<evidence type="ECO:0000313" key="1">
    <source>
        <dbReference type="EMBL" id="SFL24412.1"/>
    </source>
</evidence>
<dbReference type="RefSeq" id="WP_093524343.1">
    <property type="nucleotide sequence ID" value="NZ_FOSK01000027.1"/>
</dbReference>
<reference evidence="1 2" key="1">
    <citation type="submission" date="2016-10" db="EMBL/GenBank/DDBJ databases">
        <authorList>
            <person name="Varghese N."/>
            <person name="Submissions S."/>
        </authorList>
    </citation>
    <scope>NUCLEOTIDE SEQUENCE [LARGE SCALE GENOMIC DNA]</scope>
    <source>
        <strain evidence="1 2">DSM 16392</strain>
    </source>
</reference>
<name>A0A1I4G2Q6_9HYPH</name>
<proteinExistence type="predicted"/>
<organism evidence="1 2">
    <name type="scientific">Pseudovibrio ascidiaceicola</name>
    <dbReference type="NCBI Taxonomy" id="285279"/>
    <lineage>
        <taxon>Bacteria</taxon>
        <taxon>Pseudomonadati</taxon>
        <taxon>Pseudomonadota</taxon>
        <taxon>Alphaproteobacteria</taxon>
        <taxon>Hyphomicrobiales</taxon>
        <taxon>Stappiaceae</taxon>
        <taxon>Pseudovibrio</taxon>
    </lineage>
</organism>
<accession>A0A1I4G2Q6</accession>
<protein>
    <recommendedName>
        <fullName evidence="3">DUF664 domain-containing protein</fullName>
    </recommendedName>
</protein>
<comment type="caution">
    <text evidence="1">The sequence shown here is derived from an EMBL/GenBank/DDBJ whole genome shotgun (WGS) entry which is preliminary data.</text>
</comment>
<keyword evidence="2" id="KW-1185">Reference proteome</keyword>
<gene>
    <name evidence="1" type="ORF">SAMN04488518_1276</name>
</gene>
<sequence length="138" mass="16056">MERDVTYIREELEEVILNQLRRWEGVIEQEETLTLSRSGVETLPGLLCHLSLARDALVKAEGMLVCEDGITAADVVLGFRDERLQEEADRYEDREDEDRLIQDGVEEELLARFTSTGDIEFEERRDDRGSERNSDHNW</sequence>